<feature type="domain" description="DUF6285" evidence="1">
    <location>
        <begin position="32"/>
        <end position="127"/>
    </location>
</feature>
<sequence length="131" mass="15423">MQDKPTSTDLIESIQDFLMKEALPQFKDKDLLSYKTLVSWNMLGVVSREIRSGEELLDRELNRLAKLLNKDFSLPPSLDEKKKLVNVWNVELRDKIRKEKLSLEDSTYWNHVKETVIEKVEITNPRFNTES</sequence>
<reference evidence="2 3" key="1">
    <citation type="submission" date="2012-10" db="EMBL/GenBank/DDBJ databases">
        <authorList>
            <person name="Harkins D.M."/>
            <person name="Durkin A.S."/>
            <person name="Brinkac L.M."/>
            <person name="Selengut J.D."/>
            <person name="Sanka R."/>
            <person name="DePew J."/>
            <person name="Purushe J."/>
            <person name="Peacock S.J."/>
            <person name="Thaipadungpanit J."/>
            <person name="Wuthiekanun V.W."/>
            <person name="Day N.P."/>
            <person name="Vinetz J.M."/>
            <person name="Sutton G.G."/>
            <person name="Nelson W.C."/>
            <person name="Fouts D.E."/>
        </authorList>
    </citation>
    <scope>NUCLEOTIDE SEQUENCE [LARGE SCALE GENOMIC DNA]</scope>
    <source>
        <strain evidence="2 3">H1</strain>
    </source>
</reference>
<dbReference type="Pfam" id="PF19802">
    <property type="entry name" value="DUF6285"/>
    <property type="match status" value="1"/>
</dbReference>
<comment type="caution">
    <text evidence="2">The sequence shown here is derived from an EMBL/GenBank/DDBJ whole genome shotgun (WGS) entry which is preliminary data.</text>
</comment>
<protein>
    <recommendedName>
        <fullName evidence="1">DUF6285 domain-containing protein</fullName>
    </recommendedName>
</protein>
<evidence type="ECO:0000313" key="3">
    <source>
        <dbReference type="Proteomes" id="UP000006253"/>
    </source>
</evidence>
<name>A0A0E2AY65_9LEPT</name>
<proteinExistence type="predicted"/>
<evidence type="ECO:0000313" key="2">
    <source>
        <dbReference type="EMBL" id="EKO13791.1"/>
    </source>
</evidence>
<dbReference type="AlphaFoldDB" id="A0A0E2AY65"/>
<organism evidence="2 3">
    <name type="scientific">Leptospira kirschneri str. H1</name>
    <dbReference type="NCBI Taxonomy" id="1049966"/>
    <lineage>
        <taxon>Bacteria</taxon>
        <taxon>Pseudomonadati</taxon>
        <taxon>Spirochaetota</taxon>
        <taxon>Spirochaetia</taxon>
        <taxon>Leptospirales</taxon>
        <taxon>Leptospiraceae</taxon>
        <taxon>Leptospira</taxon>
    </lineage>
</organism>
<dbReference type="EMBL" id="AHMY02000067">
    <property type="protein sequence ID" value="EKO13791.1"/>
    <property type="molecule type" value="Genomic_DNA"/>
</dbReference>
<gene>
    <name evidence="2" type="ORF">LEP1GSC081_3103</name>
</gene>
<dbReference type="InterPro" id="IPR046252">
    <property type="entry name" value="DUF6285"/>
</dbReference>
<dbReference type="RefSeq" id="WP_004766902.1">
    <property type="nucleotide sequence ID" value="NZ_AHMY02000067.1"/>
</dbReference>
<evidence type="ECO:0000259" key="1">
    <source>
        <dbReference type="Pfam" id="PF19802"/>
    </source>
</evidence>
<accession>A0A0E2AY65</accession>
<dbReference type="Proteomes" id="UP000006253">
    <property type="component" value="Unassembled WGS sequence"/>
</dbReference>